<accession>A0A383EKA7</accession>
<organism evidence="1">
    <name type="scientific">marine metagenome</name>
    <dbReference type="NCBI Taxonomy" id="408172"/>
    <lineage>
        <taxon>unclassified sequences</taxon>
        <taxon>metagenomes</taxon>
        <taxon>ecological metagenomes</taxon>
    </lineage>
</organism>
<dbReference type="AlphaFoldDB" id="A0A383EKA7"/>
<protein>
    <submittedName>
        <fullName evidence="1">Uncharacterized protein</fullName>
    </submittedName>
</protein>
<feature type="non-terminal residue" evidence="1">
    <location>
        <position position="100"/>
    </location>
</feature>
<dbReference type="EMBL" id="UINC01226286">
    <property type="protein sequence ID" value="SVE56705.1"/>
    <property type="molecule type" value="Genomic_DNA"/>
</dbReference>
<gene>
    <name evidence="1" type="ORF">METZ01_LOCUS509559</name>
</gene>
<name>A0A383EKA7_9ZZZZ</name>
<dbReference type="InterPro" id="IPR036412">
    <property type="entry name" value="HAD-like_sf"/>
</dbReference>
<reference evidence="1" key="1">
    <citation type="submission" date="2018-05" db="EMBL/GenBank/DDBJ databases">
        <authorList>
            <person name="Lanie J.A."/>
            <person name="Ng W.-L."/>
            <person name="Kazmierczak K.M."/>
            <person name="Andrzejewski T.M."/>
            <person name="Davidsen T.M."/>
            <person name="Wayne K.J."/>
            <person name="Tettelin H."/>
            <person name="Glass J.I."/>
            <person name="Rusch D."/>
            <person name="Podicherti R."/>
            <person name="Tsui H.-C.T."/>
            <person name="Winkler M.E."/>
        </authorList>
    </citation>
    <scope>NUCLEOTIDE SEQUENCE</scope>
</reference>
<feature type="non-terminal residue" evidence="1">
    <location>
        <position position="1"/>
    </location>
</feature>
<sequence length="100" mass="11318">MPKATKEDKRNTRDGLNLAKILYFFLMPFRPNLLKTYMSVDCFTEVSIDKLKIDGIQGVLIDADGTMGPHHTRKFSPEVVDHVNKMVNSGLKVAIYTNAF</sequence>
<dbReference type="SUPFAM" id="SSF56784">
    <property type="entry name" value="HAD-like"/>
    <property type="match status" value="1"/>
</dbReference>
<evidence type="ECO:0000313" key="1">
    <source>
        <dbReference type="EMBL" id="SVE56705.1"/>
    </source>
</evidence>
<proteinExistence type="predicted"/>